<dbReference type="STRING" id="742817.HMPREF9449_02115"/>
<keyword evidence="3" id="KW-1185">Reference proteome</keyword>
<name>H1DI86_9BACT</name>
<dbReference type="PATRIC" id="fig|742817.3.peg.2263"/>
<dbReference type="GO" id="GO:0070290">
    <property type="term" value="F:N-acylphosphatidylethanolamine-specific phospholipase D activity"/>
    <property type="evidence" value="ECO:0007669"/>
    <property type="project" value="InterPro"/>
</dbReference>
<dbReference type="EMBL" id="ADMC01000025">
    <property type="protein sequence ID" value="EHP46498.1"/>
    <property type="molecule type" value="Genomic_DNA"/>
</dbReference>
<gene>
    <name evidence="2" type="ORF">HMPREF9449_02115</name>
</gene>
<dbReference type="Pfam" id="PF12706">
    <property type="entry name" value="Lactamase_B_2"/>
    <property type="match status" value="1"/>
</dbReference>
<dbReference type="InterPro" id="IPR036866">
    <property type="entry name" value="RibonucZ/Hydroxyglut_hydro"/>
</dbReference>
<evidence type="ECO:0000259" key="1">
    <source>
        <dbReference type="Pfam" id="PF12706"/>
    </source>
</evidence>
<dbReference type="SUPFAM" id="SSF56281">
    <property type="entry name" value="Metallo-hydrolase/oxidoreductase"/>
    <property type="match status" value="1"/>
</dbReference>
<dbReference type="InterPro" id="IPR024884">
    <property type="entry name" value="NAPE-PLD"/>
</dbReference>
<dbReference type="Gene3D" id="3.60.15.10">
    <property type="entry name" value="Ribonuclease Z/Hydroxyacylglutathione hydrolase-like"/>
    <property type="match status" value="1"/>
</dbReference>
<dbReference type="GO" id="GO:0008270">
    <property type="term" value="F:zinc ion binding"/>
    <property type="evidence" value="ECO:0007669"/>
    <property type="project" value="InterPro"/>
</dbReference>
<protein>
    <recommendedName>
        <fullName evidence="1">Metallo-beta-lactamase domain-containing protein</fullName>
    </recommendedName>
</protein>
<dbReference type="GO" id="GO:0005737">
    <property type="term" value="C:cytoplasm"/>
    <property type="evidence" value="ECO:0007669"/>
    <property type="project" value="TreeGrafter"/>
</dbReference>
<proteinExistence type="predicted"/>
<dbReference type="PANTHER" id="PTHR15032:SF4">
    <property type="entry name" value="N-ACYL-PHOSPHATIDYLETHANOLAMINE-HYDROLYZING PHOSPHOLIPASE D"/>
    <property type="match status" value="1"/>
</dbReference>
<accession>H1DI86</accession>
<dbReference type="HOGENOM" id="CLU_020884_1_0_10"/>
<reference evidence="2 3" key="1">
    <citation type="submission" date="2012-01" db="EMBL/GenBank/DDBJ databases">
        <title>The Genome Sequence of Odoribacter laneus YIT 12061.</title>
        <authorList>
            <consortium name="The Broad Institute Genome Sequencing Platform"/>
            <person name="Earl A."/>
            <person name="Ward D."/>
            <person name="Feldgarden M."/>
            <person name="Gevers D."/>
            <person name="Morotomi M."/>
            <person name="Young S.K."/>
            <person name="Zeng Q."/>
            <person name="Gargeya S."/>
            <person name="Fitzgerald M."/>
            <person name="Haas B."/>
            <person name="Abouelleil A."/>
            <person name="Alvarado L."/>
            <person name="Arachchi H.M."/>
            <person name="Berlin A."/>
            <person name="Chapman S.B."/>
            <person name="Gearin G."/>
            <person name="Goldberg J."/>
            <person name="Griggs A."/>
            <person name="Gujja S."/>
            <person name="Hansen M."/>
            <person name="Heiman D."/>
            <person name="Howarth C."/>
            <person name="Larimer J."/>
            <person name="Lui A."/>
            <person name="MacDonald P.J.P."/>
            <person name="McCowen C."/>
            <person name="Montmayeur A."/>
            <person name="Murphy C."/>
            <person name="Neiman D."/>
            <person name="Pearson M."/>
            <person name="Priest M."/>
            <person name="Roberts A."/>
            <person name="Saif S."/>
            <person name="Shea T."/>
            <person name="Sisk P."/>
            <person name="Stolte C."/>
            <person name="Sykes S."/>
            <person name="Wortman J."/>
            <person name="Nusbaum C."/>
            <person name="Birren B."/>
        </authorList>
    </citation>
    <scope>NUCLEOTIDE SEQUENCE [LARGE SCALE GENOMIC DNA]</scope>
    <source>
        <strain evidence="2 3">YIT 12061</strain>
    </source>
</reference>
<sequence length="332" mass="38221">MGEHISFRRNEGLITVKPYWKGNPVVKGRFVNRQPHTTHGIGNILKWRFSPNPQRKEKKREKWEPSLKYLHSLENLPGDSLVWLGHNSFFMQIAGKRLMFDPVFGNIPFVKRRSKLPVDPAIFKNIDYLLLSHDHFDHLDKKSIACLYKNNPHMKVFCGLGMEELLKGWFPDLAVIEAGWYQQIEDNGLKITFLPAQHWSKRSVHDSGQRLWGAFMLQGNGLSLYYSGDTGYSKHFMEIPELFGAPDYALLGIGAYKPRWFMQPNHISPYDSLTASTEMQASITIPMHYGTFDLSDEPLSDPPKVFAEEARRRNIPITLPALGEIVKLEKKK</sequence>
<dbReference type="GeneID" id="98069669"/>
<feature type="domain" description="Metallo-beta-lactamase" evidence="1">
    <location>
        <begin position="97"/>
        <end position="289"/>
    </location>
</feature>
<evidence type="ECO:0000313" key="3">
    <source>
        <dbReference type="Proteomes" id="UP000004892"/>
    </source>
</evidence>
<evidence type="ECO:0000313" key="2">
    <source>
        <dbReference type="EMBL" id="EHP46498.1"/>
    </source>
</evidence>
<organism evidence="2 3">
    <name type="scientific">Odoribacter laneus YIT 12061</name>
    <dbReference type="NCBI Taxonomy" id="742817"/>
    <lineage>
        <taxon>Bacteria</taxon>
        <taxon>Pseudomonadati</taxon>
        <taxon>Bacteroidota</taxon>
        <taxon>Bacteroidia</taxon>
        <taxon>Bacteroidales</taxon>
        <taxon>Odoribacteraceae</taxon>
        <taxon>Odoribacter</taxon>
    </lineage>
</organism>
<dbReference type="eggNOG" id="COG2220">
    <property type="taxonomic scope" value="Bacteria"/>
</dbReference>
<dbReference type="Proteomes" id="UP000004892">
    <property type="component" value="Unassembled WGS sequence"/>
</dbReference>
<comment type="caution">
    <text evidence="2">The sequence shown here is derived from an EMBL/GenBank/DDBJ whole genome shotgun (WGS) entry which is preliminary data.</text>
</comment>
<dbReference type="PANTHER" id="PTHR15032">
    <property type="entry name" value="N-ACYL-PHOSPHATIDYLETHANOLAMINE-HYDROLYZING PHOSPHOLIPASE D"/>
    <property type="match status" value="1"/>
</dbReference>
<dbReference type="PIRSF" id="PIRSF038896">
    <property type="entry name" value="NAPE-PLD"/>
    <property type="match status" value="1"/>
</dbReference>
<dbReference type="InterPro" id="IPR001279">
    <property type="entry name" value="Metallo-B-lactamas"/>
</dbReference>
<dbReference type="AlphaFoldDB" id="H1DI86"/>
<dbReference type="RefSeq" id="WP_009137262.1">
    <property type="nucleotide sequence ID" value="NZ_JH594596.1"/>
</dbReference>